<comment type="caution">
    <text evidence="1">The sequence shown here is derived from an EMBL/GenBank/DDBJ whole genome shotgun (WGS) entry which is preliminary data.</text>
</comment>
<organism evidence="1 2">
    <name type="scientific">Saguinus oedipus</name>
    <name type="common">Cotton-top tamarin</name>
    <name type="synonym">Oedipomidas oedipus</name>
    <dbReference type="NCBI Taxonomy" id="9490"/>
    <lineage>
        <taxon>Eukaryota</taxon>
        <taxon>Metazoa</taxon>
        <taxon>Chordata</taxon>
        <taxon>Craniata</taxon>
        <taxon>Vertebrata</taxon>
        <taxon>Euteleostomi</taxon>
        <taxon>Mammalia</taxon>
        <taxon>Eutheria</taxon>
        <taxon>Euarchontoglires</taxon>
        <taxon>Primates</taxon>
        <taxon>Haplorrhini</taxon>
        <taxon>Platyrrhini</taxon>
        <taxon>Cebidae</taxon>
        <taxon>Callitrichinae</taxon>
        <taxon>Saguinus</taxon>
    </lineage>
</organism>
<gene>
    <name evidence="1" type="ORF">P7K49_029492</name>
</gene>
<dbReference type="Proteomes" id="UP001266305">
    <property type="component" value="Unassembled WGS sequence"/>
</dbReference>
<evidence type="ECO:0000313" key="2">
    <source>
        <dbReference type="Proteomes" id="UP001266305"/>
    </source>
</evidence>
<protein>
    <submittedName>
        <fullName evidence="1">Uncharacterized protein</fullName>
    </submittedName>
</protein>
<reference evidence="1 2" key="1">
    <citation type="submission" date="2023-05" db="EMBL/GenBank/DDBJ databases">
        <title>B98-5 Cell Line De Novo Hybrid Assembly: An Optical Mapping Approach.</title>
        <authorList>
            <person name="Kananen K."/>
            <person name="Auerbach J.A."/>
            <person name="Kautto E."/>
            <person name="Blachly J.S."/>
        </authorList>
    </citation>
    <scope>NUCLEOTIDE SEQUENCE [LARGE SCALE GENOMIC DNA]</scope>
    <source>
        <strain evidence="1">B95-8</strain>
        <tissue evidence="1">Cell line</tissue>
    </source>
</reference>
<accession>A0ABQ9U8K9</accession>
<evidence type="ECO:0000313" key="1">
    <source>
        <dbReference type="EMBL" id="KAK2092963.1"/>
    </source>
</evidence>
<keyword evidence="2" id="KW-1185">Reference proteome</keyword>
<proteinExistence type="predicted"/>
<sequence length="86" mass="9285">MLQSIAAAVAARHYGEKPQVCGSGEKQQIAQGVHGHRQTLGTISDRGTELILANSQKSPEMLFAASEAKRHGFYPRHSMVLGLKLS</sequence>
<name>A0ABQ9U8K9_SAGOE</name>
<dbReference type="EMBL" id="JASSZA010000015">
    <property type="protein sequence ID" value="KAK2092963.1"/>
    <property type="molecule type" value="Genomic_DNA"/>
</dbReference>